<keyword evidence="1" id="KW-0812">Transmembrane</keyword>
<evidence type="ECO:0000313" key="3">
    <source>
        <dbReference type="Proteomes" id="UP000836841"/>
    </source>
</evidence>
<keyword evidence="1" id="KW-0472">Membrane</keyword>
<dbReference type="AlphaFoldDB" id="A0AAU9S4H6"/>
<dbReference type="PANTHER" id="PTHR31170">
    <property type="entry name" value="BNAC04G53230D PROTEIN"/>
    <property type="match status" value="1"/>
</dbReference>
<name>A0AAU9S4H6_THLAR</name>
<comment type="caution">
    <text evidence="2">The sequence shown here is derived from an EMBL/GenBank/DDBJ whole genome shotgun (WGS) entry which is preliminary data.</text>
</comment>
<accession>A0AAU9S4H6</accession>
<dbReference type="InterPro" id="IPR004158">
    <property type="entry name" value="DUF247_pln"/>
</dbReference>
<proteinExistence type="predicted"/>
<dbReference type="Pfam" id="PF03140">
    <property type="entry name" value="DUF247"/>
    <property type="match status" value="1"/>
</dbReference>
<dbReference type="PANTHER" id="PTHR31170:SF21">
    <property type="match status" value="1"/>
</dbReference>
<evidence type="ECO:0000256" key="1">
    <source>
        <dbReference type="SAM" id="Phobius"/>
    </source>
</evidence>
<feature type="transmembrane region" description="Helical" evidence="1">
    <location>
        <begin position="416"/>
        <end position="437"/>
    </location>
</feature>
<gene>
    <name evidence="2" type="ORF">TAV2_LOCUS12080</name>
</gene>
<protein>
    <submittedName>
        <fullName evidence="2">Uncharacterized protein</fullName>
    </submittedName>
</protein>
<keyword evidence="1" id="KW-1133">Transmembrane helix</keyword>
<dbReference type="Proteomes" id="UP000836841">
    <property type="component" value="Unassembled WGS sequence"/>
</dbReference>
<sequence length="450" mass="51804">MGSDGAGEDSHPEHAVQIWEVKPDRLAAMHEKISATPKMLSKWAGHPSCSIFRVPQSLININGRSYHPHIVSIGPYHHGQPHLQMIQEHKWLFLAALLRRTQGRGLELEDYLKAIYPLEPEVRECYSEIIHLTADEFTELLVLDGCFIIELFRKYGKVVPVEPGDPLTSMSWVYSFFLRDLIRIENQIPYFILQELFDLTRMPGEESGPSLSDLALGFFNNTLQRPDEVIEKYRHLDARHLLDFLRSSFIPLDQPEPSKSGSTRVIQCISKLRRAGIELKPNKAESFLTVRFRRGVIEMPTVSLDDFSSCFMINCVAYEQCRKNCSTHFTTYATLMDCLINTARDVEYLSDCSIIENYFGTDAEVARFINNLGKDVTFDIDKCYLARLFDEVNGYYKNGWHVQWAGFRYRYFRSPWSFISALAAFVLLVLSVLQTYYTMIGYLRPGRSGN</sequence>
<evidence type="ECO:0000313" key="2">
    <source>
        <dbReference type="EMBL" id="CAH2056987.1"/>
    </source>
</evidence>
<dbReference type="EMBL" id="CAJVSB020000629">
    <property type="protein sequence ID" value="CAH2056987.1"/>
    <property type="molecule type" value="Genomic_DNA"/>
</dbReference>
<reference evidence="2 3" key="1">
    <citation type="submission" date="2022-03" db="EMBL/GenBank/DDBJ databases">
        <authorList>
            <person name="Nunn A."/>
            <person name="Chopra R."/>
            <person name="Nunn A."/>
            <person name="Contreras Garrido A."/>
        </authorList>
    </citation>
    <scope>NUCLEOTIDE SEQUENCE [LARGE SCALE GENOMIC DNA]</scope>
</reference>
<keyword evidence="3" id="KW-1185">Reference proteome</keyword>
<organism evidence="2 3">
    <name type="scientific">Thlaspi arvense</name>
    <name type="common">Field penny-cress</name>
    <dbReference type="NCBI Taxonomy" id="13288"/>
    <lineage>
        <taxon>Eukaryota</taxon>
        <taxon>Viridiplantae</taxon>
        <taxon>Streptophyta</taxon>
        <taxon>Embryophyta</taxon>
        <taxon>Tracheophyta</taxon>
        <taxon>Spermatophyta</taxon>
        <taxon>Magnoliopsida</taxon>
        <taxon>eudicotyledons</taxon>
        <taxon>Gunneridae</taxon>
        <taxon>Pentapetalae</taxon>
        <taxon>rosids</taxon>
        <taxon>malvids</taxon>
        <taxon>Brassicales</taxon>
        <taxon>Brassicaceae</taxon>
        <taxon>Thlaspideae</taxon>
        <taxon>Thlaspi</taxon>
    </lineage>
</organism>